<organism evidence="2 3">
    <name type="scientific">Acinetobacter defluvii</name>
    <dbReference type="NCBI Taxonomy" id="1871111"/>
    <lineage>
        <taxon>Bacteria</taxon>
        <taxon>Pseudomonadati</taxon>
        <taxon>Pseudomonadota</taxon>
        <taxon>Gammaproteobacteria</taxon>
        <taxon>Moraxellales</taxon>
        <taxon>Moraxellaceae</taxon>
        <taxon>Acinetobacter</taxon>
    </lineage>
</organism>
<name>A0A2S2F9P5_9GAMM</name>
<keyword evidence="1" id="KW-0175">Coiled coil</keyword>
<proteinExistence type="predicted"/>
<protein>
    <submittedName>
        <fullName evidence="2">Uncharacterized protein</fullName>
    </submittedName>
</protein>
<dbReference type="STRING" id="1871111.GCA_001704615_02111"/>
<dbReference type="EMBL" id="CP029397">
    <property type="protein sequence ID" value="AWL27684.1"/>
    <property type="molecule type" value="Genomic_DNA"/>
</dbReference>
<accession>A0A2S2F9P5</accession>
<evidence type="ECO:0000313" key="3">
    <source>
        <dbReference type="Proteomes" id="UP000245977"/>
    </source>
</evidence>
<dbReference type="OrthoDB" id="8702396at2"/>
<feature type="coiled-coil region" evidence="1">
    <location>
        <begin position="79"/>
        <end position="106"/>
    </location>
</feature>
<evidence type="ECO:0000256" key="1">
    <source>
        <dbReference type="SAM" id="Coils"/>
    </source>
</evidence>
<gene>
    <name evidence="2" type="ORF">DJ533_03295</name>
</gene>
<evidence type="ECO:0000313" key="2">
    <source>
        <dbReference type="EMBL" id="AWL27684.1"/>
    </source>
</evidence>
<dbReference type="AlphaFoldDB" id="A0A2S2F9P5"/>
<sequence length="137" mass="15742">MGKKSRHLTDNDIERIIELLDGWDGSLTWEALCEACVGAIGFKPTRQTLHKFSRVAGAYKLAKERHKNDVKDLKIPTTLAVAAQRIARLTREVERLERENAALLEQFVVWQYNAYKHGISRENLNKGLLQIDRQQTD</sequence>
<dbReference type="Proteomes" id="UP000245977">
    <property type="component" value="Chromosome"/>
</dbReference>
<keyword evidence="3" id="KW-1185">Reference proteome</keyword>
<dbReference type="KEGG" id="adv:DJ533_03295"/>
<reference evidence="2" key="1">
    <citation type="submission" date="2019-08" db="EMBL/GenBank/DDBJ databases">
        <title>The complete genome of Acinetobacter defluvii strain WCHAD010030.</title>
        <authorList>
            <person name="Hu Y."/>
            <person name="Qin J."/>
            <person name="Feng Y."/>
            <person name="Zong Z."/>
        </authorList>
    </citation>
    <scope>NUCLEOTIDE SEQUENCE</scope>
    <source>
        <strain evidence="2">WCHA30</strain>
    </source>
</reference>
<dbReference type="RefSeq" id="WP_065993199.1">
    <property type="nucleotide sequence ID" value="NZ_CP029397.2"/>
</dbReference>